<organism evidence="2 3">
    <name type="scientific">Brochothrix thermosphacta</name>
    <name type="common">Microbacterium thermosphactum</name>
    <dbReference type="NCBI Taxonomy" id="2756"/>
    <lineage>
        <taxon>Bacteria</taxon>
        <taxon>Bacillati</taxon>
        <taxon>Bacillota</taxon>
        <taxon>Bacilli</taxon>
        <taxon>Bacillales</taxon>
        <taxon>Listeriaceae</taxon>
        <taxon>Brochothrix</taxon>
    </lineage>
</organism>
<proteinExistence type="predicted"/>
<gene>
    <name evidence="2" type="ORF">CNY62_08015</name>
</gene>
<evidence type="ECO:0000259" key="1">
    <source>
        <dbReference type="Pfam" id="PF01521"/>
    </source>
</evidence>
<dbReference type="AlphaFoldDB" id="A0A1D2LKT8"/>
<dbReference type="InterPro" id="IPR035903">
    <property type="entry name" value="HesB-like_dom_sf"/>
</dbReference>
<dbReference type="GeneID" id="66536952"/>
<dbReference type="Pfam" id="PF01521">
    <property type="entry name" value="Fe-S_biosyn"/>
    <property type="match status" value="1"/>
</dbReference>
<dbReference type="Proteomes" id="UP000243591">
    <property type="component" value="Chromosome"/>
</dbReference>
<accession>A0A1D2LKT8</accession>
<name>A0A1D2LKT8_BROTH</name>
<protein>
    <submittedName>
        <fullName evidence="2">Iron-sulfur cluster biosynthesis family protein</fullName>
    </submittedName>
</protein>
<evidence type="ECO:0000313" key="3">
    <source>
        <dbReference type="Proteomes" id="UP000243591"/>
    </source>
</evidence>
<sequence length="107" mass="12135">MYLEIKESGQNSILESGKNQVINLFYTYESLNSCSCSDAGLFMIELSEQPIADYTIQLDSNHPEVYTNKFSLTFMEEEMQLIRDKKTNRLILTGNSGVLSPNVSVRV</sequence>
<evidence type="ECO:0000313" key="2">
    <source>
        <dbReference type="EMBL" id="ATF26326.1"/>
    </source>
</evidence>
<dbReference type="RefSeq" id="WP_069125774.1">
    <property type="nucleotide sequence ID" value="NZ_CBCPHX010000002.1"/>
</dbReference>
<dbReference type="Gene3D" id="2.60.300.12">
    <property type="entry name" value="HesB-like domain"/>
    <property type="match status" value="1"/>
</dbReference>
<dbReference type="SUPFAM" id="SSF89360">
    <property type="entry name" value="HesB-like domain"/>
    <property type="match status" value="1"/>
</dbReference>
<feature type="domain" description="Core" evidence="1">
    <location>
        <begin position="1"/>
        <end position="105"/>
    </location>
</feature>
<dbReference type="KEGG" id="bths:CNY62_08015"/>
<dbReference type="OrthoDB" id="9945021at2"/>
<reference evidence="2 3" key="1">
    <citation type="submission" date="2017-09" db="EMBL/GenBank/DDBJ databases">
        <title>Complete Genome Sequences of Two Strains of the Meat Spoilage Bacterium Brochothrix thermosphacta Isolated from Ground Chicken.</title>
        <authorList>
            <person name="Paoli G.C."/>
            <person name="Wijey C."/>
            <person name="Chen C.-Y."/>
            <person name="Nguyen L."/>
            <person name="Yan X."/>
            <person name="Irwin P.L."/>
        </authorList>
    </citation>
    <scope>NUCLEOTIDE SEQUENCE [LARGE SCALE GENOMIC DNA]</scope>
    <source>
        <strain evidence="2 3">BI</strain>
    </source>
</reference>
<dbReference type="InterPro" id="IPR000361">
    <property type="entry name" value="ATAP_core_dom"/>
</dbReference>
<dbReference type="EMBL" id="CP023483">
    <property type="protein sequence ID" value="ATF26326.1"/>
    <property type="molecule type" value="Genomic_DNA"/>
</dbReference>
<keyword evidence="3" id="KW-1185">Reference proteome</keyword>